<reference evidence="5 6" key="2">
    <citation type="submission" date="2015-02" db="EMBL/GenBank/DDBJ databases">
        <title>The complete genome of Sphingomonas hengshuiensis sp. WHSC-8 isolated from soil of Hengshui Lake.</title>
        <authorList>
            <person name="Wei S."/>
            <person name="Guo J."/>
            <person name="Su C."/>
            <person name="Wu R."/>
            <person name="Zhang Z."/>
            <person name="Liang K."/>
            <person name="Li H."/>
            <person name="Wang T."/>
            <person name="Liu H."/>
            <person name="Zhang C."/>
            <person name="Li Z."/>
            <person name="Wang Q."/>
            <person name="Meng J."/>
        </authorList>
    </citation>
    <scope>NUCLEOTIDE SEQUENCE [LARGE SCALE GENOMIC DNA]</scope>
    <source>
        <strain evidence="5 6">WHSC-8</strain>
    </source>
</reference>
<feature type="domain" description="Rhodanese" evidence="4">
    <location>
        <begin position="15"/>
        <end position="134"/>
    </location>
</feature>
<evidence type="ECO:0000259" key="4">
    <source>
        <dbReference type="PROSITE" id="PS50206"/>
    </source>
</evidence>
<keyword evidence="6" id="KW-1185">Reference proteome</keyword>
<dbReference type="PROSITE" id="PS00683">
    <property type="entry name" value="RHODANESE_2"/>
    <property type="match status" value="1"/>
</dbReference>
<keyword evidence="5" id="KW-0670">Pyruvate</keyword>
<feature type="domain" description="Rhodanese" evidence="4">
    <location>
        <begin position="164"/>
        <end position="277"/>
    </location>
</feature>
<dbReference type="PANTHER" id="PTHR11364">
    <property type="entry name" value="THIOSULFATE SULFERTANSFERASE"/>
    <property type="match status" value="1"/>
</dbReference>
<dbReference type="Gene3D" id="3.40.250.10">
    <property type="entry name" value="Rhodanese-like domain"/>
    <property type="match status" value="2"/>
</dbReference>
<sequence>MDALVTTDWLAGAIGTPGLLLLDASYTSTLPGSPPRDPRADYAAGHVPGARFLDLDTLVDATDPLPSMLPPAHVFAARMAALGWTPESHIVLYDDSAHHTSCRAWWVLRMYGVDAKLLDGGIAKWRAEGRPLDTAAPAVIPTQPLSVERGGGVRDKVQMLANLASAAEQVVDARSAARFTGEEPDPRADCGSGHIPGSRSLPYTRLFEADGSWKSPEALAQAFADAGIELDRPLVASCGSGITAAVLVFAAHLLGHDAALYDGSWTEWGADPATPKALGPA</sequence>
<dbReference type="InterPro" id="IPR036873">
    <property type="entry name" value="Rhodanese-like_dom_sf"/>
</dbReference>
<reference evidence="5 6" key="1">
    <citation type="journal article" date="2015" name="Int. J. Syst. Evol. Microbiol.">
        <title>Sphingomonas hengshuiensis sp. nov., isolated from lake wetland.</title>
        <authorList>
            <person name="Wei S."/>
            <person name="Wang T."/>
            <person name="Liu H."/>
            <person name="Zhang C."/>
            <person name="Guo J."/>
            <person name="Wang Q."/>
            <person name="Liang K."/>
            <person name="Zhang Z."/>
        </authorList>
    </citation>
    <scope>NUCLEOTIDE SEQUENCE [LARGE SCALE GENOMIC DNA]</scope>
    <source>
        <strain evidence="5 6">WHSC-8</strain>
    </source>
</reference>
<dbReference type="GO" id="GO:0004792">
    <property type="term" value="F:thiosulfate-cyanide sulfurtransferase activity"/>
    <property type="evidence" value="ECO:0007669"/>
    <property type="project" value="InterPro"/>
</dbReference>
<keyword evidence="2" id="KW-0677">Repeat</keyword>
<dbReference type="SUPFAM" id="SSF52821">
    <property type="entry name" value="Rhodanese/Cell cycle control phosphatase"/>
    <property type="match status" value="2"/>
</dbReference>
<accession>A0A7U4LG74</accession>
<dbReference type="PROSITE" id="PS00380">
    <property type="entry name" value="RHODANESE_1"/>
    <property type="match status" value="1"/>
</dbReference>
<dbReference type="Proteomes" id="UP000032300">
    <property type="component" value="Chromosome"/>
</dbReference>
<dbReference type="Pfam" id="PF00581">
    <property type="entry name" value="Rhodanese"/>
    <property type="match status" value="2"/>
</dbReference>
<gene>
    <name evidence="5" type="primary">sseA</name>
    <name evidence="5" type="ORF">TS85_17625</name>
</gene>
<evidence type="ECO:0000256" key="1">
    <source>
        <dbReference type="ARBA" id="ARBA00022679"/>
    </source>
</evidence>
<organism evidence="5 6">
    <name type="scientific">Sphingomonas hengshuiensis</name>
    <dbReference type="NCBI Taxonomy" id="1609977"/>
    <lineage>
        <taxon>Bacteria</taxon>
        <taxon>Pseudomonadati</taxon>
        <taxon>Pseudomonadota</taxon>
        <taxon>Alphaproteobacteria</taxon>
        <taxon>Sphingomonadales</taxon>
        <taxon>Sphingomonadaceae</taxon>
        <taxon>Sphingomonas</taxon>
    </lineage>
</organism>
<dbReference type="PROSITE" id="PS50206">
    <property type="entry name" value="RHODANESE_3"/>
    <property type="match status" value="2"/>
</dbReference>
<dbReference type="RefSeq" id="WP_044333951.1">
    <property type="nucleotide sequence ID" value="NZ_CP010836.1"/>
</dbReference>
<evidence type="ECO:0000313" key="6">
    <source>
        <dbReference type="Proteomes" id="UP000032300"/>
    </source>
</evidence>
<evidence type="ECO:0000256" key="3">
    <source>
        <dbReference type="RuleBase" id="RU000507"/>
    </source>
</evidence>
<dbReference type="FunFam" id="3.40.250.10:FF:000001">
    <property type="entry name" value="Sulfurtransferase"/>
    <property type="match status" value="1"/>
</dbReference>
<dbReference type="PANTHER" id="PTHR11364:SF27">
    <property type="entry name" value="SULFURTRANSFERASE"/>
    <property type="match status" value="1"/>
</dbReference>
<dbReference type="CDD" id="cd01449">
    <property type="entry name" value="TST_Repeat_2"/>
    <property type="match status" value="1"/>
</dbReference>
<dbReference type="InterPro" id="IPR001307">
    <property type="entry name" value="Thiosulphate_STrfase_CS"/>
</dbReference>
<dbReference type="AlphaFoldDB" id="A0A7U4LG74"/>
<dbReference type="KEGG" id="sphi:TS85_17625"/>
<evidence type="ECO:0000313" key="5">
    <source>
        <dbReference type="EMBL" id="AJP73220.1"/>
    </source>
</evidence>
<dbReference type="InterPro" id="IPR001763">
    <property type="entry name" value="Rhodanese-like_dom"/>
</dbReference>
<dbReference type="OrthoDB" id="9781034at2"/>
<evidence type="ECO:0000256" key="2">
    <source>
        <dbReference type="ARBA" id="ARBA00022737"/>
    </source>
</evidence>
<dbReference type="EMBL" id="CP010836">
    <property type="protein sequence ID" value="AJP73220.1"/>
    <property type="molecule type" value="Genomic_DNA"/>
</dbReference>
<proteinExistence type="predicted"/>
<keyword evidence="1 3" id="KW-0808">Transferase</keyword>
<dbReference type="CDD" id="cd01448">
    <property type="entry name" value="TST_Repeat_1"/>
    <property type="match status" value="1"/>
</dbReference>
<dbReference type="SMART" id="SM00450">
    <property type="entry name" value="RHOD"/>
    <property type="match status" value="2"/>
</dbReference>
<protein>
    <recommendedName>
        <fullName evidence="3">Sulfurtransferase</fullName>
    </recommendedName>
</protein>
<name>A0A7U4LG74_9SPHN</name>
<dbReference type="InterPro" id="IPR045078">
    <property type="entry name" value="TST/MPST-like"/>
</dbReference>